<sequence>MRDCELQSIPQCLLHQVPTQARHDKAVSALPNVMQTAGPEPAYSTELMDGDDGIGTGDRVDRERDSALHEPKLGMAMVGWWNQPGSGPARCRCRPRLDLGWVEVGRCATGGRYPSESPRSINESMIPTSSAVTETVSLECIRTYVRLQRTARGGRACVGLIRQSQPD</sequence>
<dbReference type="EMBL" id="MU843032">
    <property type="protein sequence ID" value="KAK2022666.1"/>
    <property type="molecule type" value="Genomic_DNA"/>
</dbReference>
<gene>
    <name evidence="1" type="ORF">LX32DRAFT_186627</name>
</gene>
<evidence type="ECO:0000313" key="1">
    <source>
        <dbReference type="EMBL" id="KAK2022666.1"/>
    </source>
</evidence>
<accession>A0AAD9H561</accession>
<evidence type="ECO:0000313" key="2">
    <source>
        <dbReference type="Proteomes" id="UP001232148"/>
    </source>
</evidence>
<protein>
    <submittedName>
        <fullName evidence="1">Uncharacterized protein</fullName>
    </submittedName>
</protein>
<reference evidence="1" key="1">
    <citation type="submission" date="2021-06" db="EMBL/GenBank/DDBJ databases">
        <title>Comparative genomics, transcriptomics and evolutionary studies reveal genomic signatures of adaptation to plant cell wall in hemibiotrophic fungi.</title>
        <authorList>
            <consortium name="DOE Joint Genome Institute"/>
            <person name="Baroncelli R."/>
            <person name="Diaz J.F."/>
            <person name="Benocci T."/>
            <person name="Peng M."/>
            <person name="Battaglia E."/>
            <person name="Haridas S."/>
            <person name="Andreopoulos W."/>
            <person name="Labutti K."/>
            <person name="Pangilinan J."/>
            <person name="Floch G.L."/>
            <person name="Makela M.R."/>
            <person name="Henrissat B."/>
            <person name="Grigoriev I.V."/>
            <person name="Crouch J.A."/>
            <person name="De Vries R.P."/>
            <person name="Sukno S.A."/>
            <person name="Thon M.R."/>
        </authorList>
    </citation>
    <scope>NUCLEOTIDE SEQUENCE</scope>
    <source>
        <strain evidence="1">MAFF235873</strain>
    </source>
</reference>
<proteinExistence type="predicted"/>
<comment type="caution">
    <text evidence="1">The sequence shown here is derived from an EMBL/GenBank/DDBJ whole genome shotgun (WGS) entry which is preliminary data.</text>
</comment>
<dbReference type="Proteomes" id="UP001232148">
    <property type="component" value="Unassembled WGS sequence"/>
</dbReference>
<name>A0AAD9H561_9PEZI</name>
<keyword evidence="2" id="KW-1185">Reference proteome</keyword>
<organism evidence="1 2">
    <name type="scientific">Colletotrichum zoysiae</name>
    <dbReference type="NCBI Taxonomy" id="1216348"/>
    <lineage>
        <taxon>Eukaryota</taxon>
        <taxon>Fungi</taxon>
        <taxon>Dikarya</taxon>
        <taxon>Ascomycota</taxon>
        <taxon>Pezizomycotina</taxon>
        <taxon>Sordariomycetes</taxon>
        <taxon>Hypocreomycetidae</taxon>
        <taxon>Glomerellales</taxon>
        <taxon>Glomerellaceae</taxon>
        <taxon>Colletotrichum</taxon>
        <taxon>Colletotrichum graminicola species complex</taxon>
    </lineage>
</organism>
<dbReference type="AlphaFoldDB" id="A0AAD9H561"/>